<keyword evidence="1" id="KW-0812">Transmembrane</keyword>
<dbReference type="SMART" id="SM00409">
    <property type="entry name" value="IG"/>
    <property type="match status" value="1"/>
</dbReference>
<feature type="transmembrane region" description="Helical" evidence="1">
    <location>
        <begin position="115"/>
        <end position="136"/>
    </location>
</feature>
<organism evidence="3 4">
    <name type="scientific">Brenthis ino</name>
    <name type="common">lesser marbled fritillary</name>
    <dbReference type="NCBI Taxonomy" id="405034"/>
    <lineage>
        <taxon>Eukaryota</taxon>
        <taxon>Metazoa</taxon>
        <taxon>Ecdysozoa</taxon>
        <taxon>Arthropoda</taxon>
        <taxon>Hexapoda</taxon>
        <taxon>Insecta</taxon>
        <taxon>Pterygota</taxon>
        <taxon>Neoptera</taxon>
        <taxon>Endopterygota</taxon>
        <taxon>Lepidoptera</taxon>
        <taxon>Glossata</taxon>
        <taxon>Ditrysia</taxon>
        <taxon>Papilionoidea</taxon>
        <taxon>Nymphalidae</taxon>
        <taxon>Heliconiinae</taxon>
        <taxon>Argynnini</taxon>
        <taxon>Brenthis</taxon>
    </lineage>
</organism>
<evidence type="ECO:0000313" key="4">
    <source>
        <dbReference type="Proteomes" id="UP000838878"/>
    </source>
</evidence>
<evidence type="ECO:0000259" key="2">
    <source>
        <dbReference type="SMART" id="SM00409"/>
    </source>
</evidence>
<dbReference type="Proteomes" id="UP000838878">
    <property type="component" value="Chromosome 2"/>
</dbReference>
<feature type="non-terminal residue" evidence="3">
    <location>
        <position position="216"/>
    </location>
</feature>
<feature type="domain" description="Immunoglobulin" evidence="2">
    <location>
        <begin position="14"/>
        <end position="106"/>
    </location>
</feature>
<accession>A0A8J9UKB1</accession>
<proteinExistence type="predicted"/>
<dbReference type="SUPFAM" id="SSF48726">
    <property type="entry name" value="Immunoglobulin"/>
    <property type="match status" value="1"/>
</dbReference>
<dbReference type="InterPro" id="IPR003599">
    <property type="entry name" value="Ig_sub"/>
</dbReference>
<sequence length="216" mass="23953">MPNLIDNMADIKSSVVTEVPAGATAVLNCDSNDFDHNFMFWLLDSHPLKIIGPESTYDDRKYKYEVLSGKLHINSVSPTESGYYKCFSKKLDGKGITVGEVEMIVQGSAFSAIDVIKLVAIIVSILVLIACAVIYLRLRKEWKKYDGHTVVAGDEEEEADEIYNRTTTTINQPAPGPSRNQSSEHLLYGIDNQGLDTDFNSVFENIQIKTPSTSLI</sequence>
<dbReference type="Gene3D" id="2.60.40.10">
    <property type="entry name" value="Immunoglobulins"/>
    <property type="match status" value="1"/>
</dbReference>
<keyword evidence="1" id="KW-0472">Membrane</keyword>
<keyword evidence="1" id="KW-1133">Transmembrane helix</keyword>
<gene>
    <name evidence="3" type="ORF">BINO364_LOCUS7788</name>
</gene>
<dbReference type="InterPro" id="IPR013783">
    <property type="entry name" value="Ig-like_fold"/>
</dbReference>
<dbReference type="EMBL" id="OV170222">
    <property type="protein sequence ID" value="CAH0721728.1"/>
    <property type="molecule type" value="Genomic_DNA"/>
</dbReference>
<evidence type="ECO:0000313" key="3">
    <source>
        <dbReference type="EMBL" id="CAH0721728.1"/>
    </source>
</evidence>
<evidence type="ECO:0000256" key="1">
    <source>
        <dbReference type="SAM" id="Phobius"/>
    </source>
</evidence>
<name>A0A8J9UKB1_9NEOP</name>
<reference evidence="3" key="1">
    <citation type="submission" date="2021-12" db="EMBL/GenBank/DDBJ databases">
        <authorList>
            <person name="Martin H S."/>
        </authorList>
    </citation>
    <scope>NUCLEOTIDE SEQUENCE</scope>
</reference>
<dbReference type="InterPro" id="IPR036179">
    <property type="entry name" value="Ig-like_dom_sf"/>
</dbReference>
<protein>
    <recommendedName>
        <fullName evidence="2">Immunoglobulin domain-containing protein</fullName>
    </recommendedName>
</protein>
<dbReference type="AlphaFoldDB" id="A0A8J9UKB1"/>
<dbReference type="OrthoDB" id="10258440at2759"/>
<keyword evidence="4" id="KW-1185">Reference proteome</keyword>